<dbReference type="InterPro" id="IPR006566">
    <property type="entry name" value="FBD"/>
</dbReference>
<dbReference type="InterPro" id="IPR001810">
    <property type="entry name" value="F-box_dom"/>
</dbReference>
<dbReference type="Gene3D" id="1.20.1280.50">
    <property type="match status" value="1"/>
</dbReference>
<evidence type="ECO:0000313" key="2">
    <source>
        <dbReference type="EMBL" id="KAB1221848.1"/>
    </source>
</evidence>
<feature type="domain" description="F-box" evidence="1">
    <location>
        <begin position="25"/>
        <end position="72"/>
    </location>
</feature>
<dbReference type="Pfam" id="PF08387">
    <property type="entry name" value="FBD"/>
    <property type="match status" value="1"/>
</dbReference>
<dbReference type="Proteomes" id="UP000516437">
    <property type="component" value="Chromosome 2"/>
</dbReference>
<dbReference type="CDD" id="cd22160">
    <property type="entry name" value="F-box_AtFBL13-like"/>
    <property type="match status" value="1"/>
</dbReference>
<dbReference type="EMBL" id="RXIC02000020">
    <property type="protein sequence ID" value="KAB1221848.1"/>
    <property type="molecule type" value="Genomic_DNA"/>
</dbReference>
<sequence length="501" mass="57951">MEENLPAQNPKKHKLHGAQDIHGNSKCLGSLPDVVLLHILSFLPTKDAVRMSVLSKKWEYLWTSLPHLWFELTLSDNKRLFMNFVERVLCLHHADIERFTLSCELPCDETRVNLWISAAVRKNVQELSLSLNQDRTFSWPKCLFNRATLTKLYIKIPHLGRLPHAICFSSLKILTLARVEFVDERSIQKLFSGLPVLEELYLVHCSWKVIEFPSIFAPRLYFLKILTLERVEFVNECSRMLFYGLPVLEELYLVNCSWKFMSISAPRLKFLSITELRMQELRDCQIMIFGDSLKEYVYSGPLLTDYYLHKNLSLEKADIDVFPSEMTLKGSAYRLYKLLTVLCNVKHLTLSDEVVKVLWNAPELLPYLPVFNNLLDLAFMGLKVDLSYVGLLRILHNSPCLRTLTFVQGINCLLVCDEDDWILDPMPSCFKSHLKCIKVLRYTGDERELSAVKILLKNAVALDKMVISWCLAGELVSEKQILCERLLKLPKGSRNCEIVFE</sequence>
<proteinExistence type="predicted"/>
<dbReference type="Pfam" id="PF07723">
    <property type="entry name" value="LRR_2"/>
    <property type="match status" value="2"/>
</dbReference>
<organism evidence="2 3">
    <name type="scientific">Morella rubra</name>
    <name type="common">Chinese bayberry</name>
    <dbReference type="NCBI Taxonomy" id="262757"/>
    <lineage>
        <taxon>Eukaryota</taxon>
        <taxon>Viridiplantae</taxon>
        <taxon>Streptophyta</taxon>
        <taxon>Embryophyta</taxon>
        <taxon>Tracheophyta</taxon>
        <taxon>Spermatophyta</taxon>
        <taxon>Magnoliopsida</taxon>
        <taxon>eudicotyledons</taxon>
        <taxon>Gunneridae</taxon>
        <taxon>Pentapetalae</taxon>
        <taxon>rosids</taxon>
        <taxon>fabids</taxon>
        <taxon>Fagales</taxon>
        <taxon>Myricaceae</taxon>
        <taxon>Morella</taxon>
    </lineage>
</organism>
<reference evidence="2 3" key="1">
    <citation type="journal article" date="2019" name="Plant Biotechnol. J.">
        <title>The red bayberry genome and genetic basis of sex determination.</title>
        <authorList>
            <person name="Jia H.M."/>
            <person name="Jia H.J."/>
            <person name="Cai Q.L."/>
            <person name="Wang Y."/>
            <person name="Zhao H.B."/>
            <person name="Yang W.F."/>
            <person name="Wang G.Y."/>
            <person name="Li Y.H."/>
            <person name="Zhan D.L."/>
            <person name="Shen Y.T."/>
            <person name="Niu Q.F."/>
            <person name="Chang L."/>
            <person name="Qiu J."/>
            <person name="Zhao L."/>
            <person name="Xie H.B."/>
            <person name="Fu W.Y."/>
            <person name="Jin J."/>
            <person name="Li X.W."/>
            <person name="Jiao Y."/>
            <person name="Zhou C.C."/>
            <person name="Tu T."/>
            <person name="Chai C.Y."/>
            <person name="Gao J.L."/>
            <person name="Fan L.J."/>
            <person name="van de Weg E."/>
            <person name="Wang J.Y."/>
            <person name="Gao Z.S."/>
        </authorList>
    </citation>
    <scope>NUCLEOTIDE SEQUENCE [LARGE SCALE GENOMIC DNA]</scope>
    <source>
        <tissue evidence="2">Leaves</tissue>
    </source>
</reference>
<accession>A0A6A1WDN4</accession>
<dbReference type="InterPro" id="IPR013101">
    <property type="entry name" value="LRR_PRU1-like"/>
</dbReference>
<dbReference type="SMART" id="SM00579">
    <property type="entry name" value="FBD"/>
    <property type="match status" value="1"/>
</dbReference>
<dbReference type="OrthoDB" id="612216at2759"/>
<dbReference type="PANTHER" id="PTHR31900:SF30">
    <property type="entry name" value="SUPERFAMILY PROTEIN, PUTATIVE-RELATED"/>
    <property type="match status" value="1"/>
</dbReference>
<dbReference type="SMART" id="SM00256">
    <property type="entry name" value="FBOX"/>
    <property type="match status" value="1"/>
</dbReference>
<name>A0A6A1WDN4_9ROSI</name>
<dbReference type="InterPro" id="IPR036047">
    <property type="entry name" value="F-box-like_dom_sf"/>
</dbReference>
<dbReference type="PROSITE" id="PS50181">
    <property type="entry name" value="FBOX"/>
    <property type="match status" value="1"/>
</dbReference>
<dbReference type="Pfam" id="PF00646">
    <property type="entry name" value="F-box"/>
    <property type="match status" value="1"/>
</dbReference>
<dbReference type="AlphaFoldDB" id="A0A6A1WDN4"/>
<dbReference type="InterPro" id="IPR053781">
    <property type="entry name" value="F-box_AtFBL13-like"/>
</dbReference>
<comment type="caution">
    <text evidence="2">The sequence shown here is derived from an EMBL/GenBank/DDBJ whole genome shotgun (WGS) entry which is preliminary data.</text>
</comment>
<keyword evidence="3" id="KW-1185">Reference proteome</keyword>
<gene>
    <name evidence="2" type="ORF">CJ030_MR2G004002</name>
</gene>
<dbReference type="Gene3D" id="3.80.10.10">
    <property type="entry name" value="Ribonuclease Inhibitor"/>
    <property type="match status" value="1"/>
</dbReference>
<dbReference type="PANTHER" id="PTHR31900">
    <property type="entry name" value="F-BOX/RNI SUPERFAMILY PROTEIN-RELATED"/>
    <property type="match status" value="1"/>
</dbReference>
<evidence type="ECO:0000259" key="1">
    <source>
        <dbReference type="PROSITE" id="PS50181"/>
    </source>
</evidence>
<dbReference type="InterPro" id="IPR032675">
    <property type="entry name" value="LRR_dom_sf"/>
</dbReference>
<dbReference type="SUPFAM" id="SSF52058">
    <property type="entry name" value="L domain-like"/>
    <property type="match status" value="1"/>
</dbReference>
<evidence type="ECO:0000313" key="3">
    <source>
        <dbReference type="Proteomes" id="UP000516437"/>
    </source>
</evidence>
<protein>
    <recommendedName>
        <fullName evidence="1">F-box domain-containing protein</fullName>
    </recommendedName>
</protein>
<dbReference type="SUPFAM" id="SSF81383">
    <property type="entry name" value="F-box domain"/>
    <property type="match status" value="1"/>
</dbReference>
<dbReference type="InterPro" id="IPR050232">
    <property type="entry name" value="FBL13/AtMIF1-like"/>
</dbReference>